<evidence type="ECO:0000313" key="15">
    <source>
        <dbReference type="Proteomes" id="UP001321475"/>
    </source>
</evidence>
<feature type="compositionally biased region" description="Low complexity" evidence="10">
    <location>
        <begin position="819"/>
        <end position="838"/>
    </location>
</feature>
<protein>
    <recommendedName>
        <fullName evidence="3">histidine kinase</fullName>
        <ecNumber evidence="3">2.7.13.3</ecNumber>
    </recommendedName>
</protein>
<feature type="region of interest" description="Disordered" evidence="10">
    <location>
        <begin position="619"/>
        <end position="648"/>
    </location>
</feature>
<dbReference type="InterPro" id="IPR003594">
    <property type="entry name" value="HATPase_dom"/>
</dbReference>
<evidence type="ECO:0000256" key="10">
    <source>
        <dbReference type="SAM" id="MobiDB-lite"/>
    </source>
</evidence>
<keyword evidence="7" id="KW-0418">Kinase</keyword>
<gene>
    <name evidence="14" type="ORF">GCM10025865_16560</name>
</gene>
<feature type="compositionally biased region" description="Low complexity" evidence="10">
    <location>
        <begin position="929"/>
        <end position="939"/>
    </location>
</feature>
<feature type="transmembrane region" description="Helical" evidence="11">
    <location>
        <begin position="24"/>
        <end position="46"/>
    </location>
</feature>
<keyword evidence="11" id="KW-0472">Membrane</keyword>
<dbReference type="RefSeq" id="WP_286216861.1">
    <property type="nucleotide sequence ID" value="NZ_AP027729.1"/>
</dbReference>
<dbReference type="InterPro" id="IPR003660">
    <property type="entry name" value="HAMP_dom"/>
</dbReference>
<sequence length="1112" mass="114234">MRDGVRTDTLDLADSTATAAATTAWVTIGIAILSFLLSLLIAGFIASRIVRPLRHLTTAAKELQTQLPVLVEQVSVPGQGPRLSIDPIAVESSDEVGQLAEAFNDVNSTTVQVAREQAALRGSIAEMFVNVARRDQVLLNRQLAFLDDLERAEEDAGTLSNLFRLDHLATRMRRNAESLLVLAGIDSGRRIRQPMPASDVIRTASSEIELYDRVRLHLAVDPHMLGHNALNAAHLLAELIENATNFSEPHTPVEVSVAQDEHAVTITVRDHGLGMSPAELAEATRRVRTTGATDVVGAQRLGLYVVGRLAGKLQADVSFDSAAEGGTVASVTFPAALFVADRDRPLPSPTDPLSAHTQAAAGQLGSPAPSAERSRPSAPGSSITPASAAALAAGLPVRRDAGSSAPVPAVESADPGSTTGEAPVVREVDLDALTDGTTSTGMPRRRARSADSSADDRDIVLPPLEQAEVSDDLDGADLWAPPSPAAPSGAPGGLPTRGRRAAEPQAPAEPEAPVDAPEPTGAPVGAAAPDGSPSKTATGLPVRGARGGSAPDAAPAPARPPLADVVIPEVPDVGSGPSPDAPHTDDTDALVRSTMFSSFRSCEELDSTMSIPVDLTGQFPAAAEEEPAPAPAPSPAPSGEGGRHASYFDELAAGAGALGTELRGADVEHSDELISRFDEAARPLTDGIPLVAPSGTAPVADPAPAHPADPSAAEAADGVEAPDGDAPAGSAPAASAPSAPFAPAAPPASPGTVPPGSPGAAEAAGAPVDAFESLPAFEDLMRDLPTRRSLRESSTKRRGLFGRRSRPATGAVPDIATHAPAPGQSPASAFGAPASGTAQERSGDDTHGSGAPEIASAHAGVGQADAGAAPQADVEEFPLTLHGPETAEQPIHVADPFDGVSLAADDGPGWAPESSPEDSWTPPEPIQGATPLTRRGAAAARREATEESARLLEPDLEQPIDEGYIRDSIETRSQWLASAVLYEEMTSLLASGNDFESEEFAGPADGAYQPTVEASGASLTRRGGDGQDSGASSPAPEDASVRDAEALRARFSAYQAGTARGRDATQRGSRAGGPTGRDEDEGRERRLEQDDLGSTWQPPTVNDVHDPAAWTR</sequence>
<feature type="compositionally biased region" description="Basic and acidic residues" evidence="10">
    <location>
        <begin position="1039"/>
        <end position="1048"/>
    </location>
</feature>
<feature type="compositionally biased region" description="Low complexity" evidence="10">
    <location>
        <begin position="758"/>
        <end position="767"/>
    </location>
</feature>
<evidence type="ECO:0000256" key="6">
    <source>
        <dbReference type="ARBA" id="ARBA00022692"/>
    </source>
</evidence>
<feature type="compositionally biased region" description="Basic and acidic residues" evidence="10">
    <location>
        <begin position="1076"/>
        <end position="1089"/>
    </location>
</feature>
<reference evidence="15" key="1">
    <citation type="journal article" date="2019" name="Int. J. Syst. Evol. Microbiol.">
        <title>The Global Catalogue of Microorganisms (GCM) 10K type strain sequencing project: providing services to taxonomists for standard genome sequencing and annotation.</title>
        <authorList>
            <consortium name="The Broad Institute Genomics Platform"/>
            <consortium name="The Broad Institute Genome Sequencing Center for Infectious Disease"/>
            <person name="Wu L."/>
            <person name="Ma J."/>
        </authorList>
    </citation>
    <scope>NUCLEOTIDE SEQUENCE [LARGE SCALE GENOMIC DNA]</scope>
    <source>
        <strain evidence="15">NBRC 108565</strain>
    </source>
</reference>
<feature type="region of interest" description="Disordered" evidence="10">
    <location>
        <begin position="685"/>
        <end position="767"/>
    </location>
</feature>
<dbReference type="Proteomes" id="UP001321475">
    <property type="component" value="Chromosome"/>
</dbReference>
<dbReference type="PANTHER" id="PTHR45436">
    <property type="entry name" value="SENSOR HISTIDINE KINASE YKOH"/>
    <property type="match status" value="1"/>
</dbReference>
<keyword evidence="6 11" id="KW-0812">Transmembrane</keyword>
<evidence type="ECO:0000259" key="13">
    <source>
        <dbReference type="PROSITE" id="PS50885"/>
    </source>
</evidence>
<evidence type="ECO:0000256" key="4">
    <source>
        <dbReference type="ARBA" id="ARBA00022553"/>
    </source>
</evidence>
<feature type="compositionally biased region" description="Pro residues" evidence="10">
    <location>
        <begin position="743"/>
        <end position="757"/>
    </location>
</feature>
<organism evidence="14 15">
    <name type="scientific">Paraoerskovia sediminicola</name>
    <dbReference type="NCBI Taxonomy" id="1138587"/>
    <lineage>
        <taxon>Bacteria</taxon>
        <taxon>Bacillati</taxon>
        <taxon>Actinomycetota</taxon>
        <taxon>Actinomycetes</taxon>
        <taxon>Micrococcales</taxon>
        <taxon>Cellulomonadaceae</taxon>
        <taxon>Paraoerskovia</taxon>
    </lineage>
</organism>
<feature type="region of interest" description="Disordered" evidence="10">
    <location>
        <begin position="343"/>
        <end position="385"/>
    </location>
</feature>
<feature type="region of interest" description="Disordered" evidence="10">
    <location>
        <begin position="399"/>
        <end position="588"/>
    </location>
</feature>
<keyword evidence="8 11" id="KW-1133">Transmembrane helix</keyword>
<evidence type="ECO:0000313" key="14">
    <source>
        <dbReference type="EMBL" id="BDZ42357.1"/>
    </source>
</evidence>
<proteinExistence type="predicted"/>
<feature type="compositionally biased region" description="Basic and acidic residues" evidence="10">
    <location>
        <begin position="940"/>
        <end position="953"/>
    </location>
</feature>
<dbReference type="Pfam" id="PF02518">
    <property type="entry name" value="HATPase_c"/>
    <property type="match status" value="1"/>
</dbReference>
<dbReference type="Gene3D" id="6.10.340.10">
    <property type="match status" value="1"/>
</dbReference>
<dbReference type="SMART" id="SM00387">
    <property type="entry name" value="HATPase_c"/>
    <property type="match status" value="1"/>
</dbReference>
<keyword evidence="4" id="KW-0597">Phosphoprotein</keyword>
<feature type="compositionally biased region" description="Low complexity" evidence="10">
    <location>
        <begin position="857"/>
        <end position="872"/>
    </location>
</feature>
<feature type="compositionally biased region" description="Low complexity" evidence="10">
    <location>
        <begin position="697"/>
        <end position="716"/>
    </location>
</feature>
<feature type="domain" description="HAMP" evidence="13">
    <location>
        <begin position="47"/>
        <end position="115"/>
    </location>
</feature>
<comment type="subcellular location">
    <subcellularLocation>
        <location evidence="2">Membrane</location>
    </subcellularLocation>
</comment>
<evidence type="ECO:0000256" key="5">
    <source>
        <dbReference type="ARBA" id="ARBA00022679"/>
    </source>
</evidence>
<dbReference type="EMBL" id="AP027729">
    <property type="protein sequence ID" value="BDZ42357.1"/>
    <property type="molecule type" value="Genomic_DNA"/>
</dbReference>
<feature type="compositionally biased region" description="Basic and acidic residues" evidence="10">
    <location>
        <begin position="782"/>
        <end position="795"/>
    </location>
</feature>
<feature type="compositionally biased region" description="Basic residues" evidence="10">
    <location>
        <begin position="796"/>
        <end position="806"/>
    </location>
</feature>
<keyword evidence="5" id="KW-0808">Transferase</keyword>
<dbReference type="InterPro" id="IPR050428">
    <property type="entry name" value="TCS_sensor_his_kinase"/>
</dbReference>
<feature type="compositionally biased region" description="Low complexity" evidence="10">
    <location>
        <begin position="503"/>
        <end position="519"/>
    </location>
</feature>
<feature type="domain" description="Histidine kinase" evidence="12">
    <location>
        <begin position="169"/>
        <end position="337"/>
    </location>
</feature>
<dbReference type="PROSITE" id="PS50109">
    <property type="entry name" value="HIS_KIN"/>
    <property type="match status" value="1"/>
</dbReference>
<evidence type="ECO:0000259" key="12">
    <source>
        <dbReference type="PROSITE" id="PS50109"/>
    </source>
</evidence>
<dbReference type="Gene3D" id="3.30.565.10">
    <property type="entry name" value="Histidine kinase-like ATPase, C-terminal domain"/>
    <property type="match status" value="1"/>
</dbReference>
<comment type="catalytic activity">
    <reaction evidence="1">
        <text>ATP + protein L-histidine = ADP + protein N-phospho-L-histidine.</text>
        <dbReference type="EC" id="2.7.13.3"/>
    </reaction>
</comment>
<dbReference type="PANTHER" id="PTHR45436:SF5">
    <property type="entry name" value="SENSOR HISTIDINE KINASE TRCS"/>
    <property type="match status" value="1"/>
</dbReference>
<evidence type="ECO:0000256" key="9">
    <source>
        <dbReference type="ARBA" id="ARBA00023012"/>
    </source>
</evidence>
<feature type="compositionally biased region" description="Low complexity" evidence="10">
    <location>
        <begin position="724"/>
        <end position="742"/>
    </location>
</feature>
<dbReference type="Pfam" id="PF00672">
    <property type="entry name" value="HAMP"/>
    <property type="match status" value="1"/>
</dbReference>
<feature type="region of interest" description="Disordered" evidence="10">
    <location>
        <begin position="996"/>
        <end position="1112"/>
    </location>
</feature>
<dbReference type="CDD" id="cd06225">
    <property type="entry name" value="HAMP"/>
    <property type="match status" value="1"/>
</dbReference>
<name>A0ABN6XBY5_9CELL</name>
<dbReference type="EC" id="2.7.13.3" evidence="3"/>
<evidence type="ECO:0000256" key="2">
    <source>
        <dbReference type="ARBA" id="ARBA00004370"/>
    </source>
</evidence>
<evidence type="ECO:0000256" key="11">
    <source>
        <dbReference type="SAM" id="Phobius"/>
    </source>
</evidence>
<dbReference type="SUPFAM" id="SSF55874">
    <property type="entry name" value="ATPase domain of HSP90 chaperone/DNA topoisomerase II/histidine kinase"/>
    <property type="match status" value="1"/>
</dbReference>
<dbReference type="InterPro" id="IPR005467">
    <property type="entry name" value="His_kinase_dom"/>
</dbReference>
<evidence type="ECO:0000256" key="3">
    <source>
        <dbReference type="ARBA" id="ARBA00012438"/>
    </source>
</evidence>
<keyword evidence="15" id="KW-1185">Reference proteome</keyword>
<feature type="region of interest" description="Disordered" evidence="10">
    <location>
        <begin position="782"/>
        <end position="956"/>
    </location>
</feature>
<evidence type="ECO:0000256" key="1">
    <source>
        <dbReference type="ARBA" id="ARBA00000085"/>
    </source>
</evidence>
<evidence type="ECO:0000256" key="8">
    <source>
        <dbReference type="ARBA" id="ARBA00022989"/>
    </source>
</evidence>
<dbReference type="InterPro" id="IPR036890">
    <property type="entry name" value="HATPase_C_sf"/>
</dbReference>
<feature type="compositionally biased region" description="Low complexity" evidence="10">
    <location>
        <begin position="365"/>
        <end position="385"/>
    </location>
</feature>
<keyword evidence="9" id="KW-0902">Two-component regulatory system</keyword>
<evidence type="ECO:0000256" key="7">
    <source>
        <dbReference type="ARBA" id="ARBA00022777"/>
    </source>
</evidence>
<dbReference type="PROSITE" id="PS50885">
    <property type="entry name" value="HAMP"/>
    <property type="match status" value="1"/>
</dbReference>
<accession>A0ABN6XBY5</accession>